<feature type="transmembrane region" description="Helical" evidence="5">
    <location>
        <begin position="335"/>
        <end position="353"/>
    </location>
</feature>
<dbReference type="EMBL" id="BDGG01000002">
    <property type="protein sequence ID" value="GAU92774.1"/>
    <property type="molecule type" value="Genomic_DNA"/>
</dbReference>
<dbReference type="InterPro" id="IPR011547">
    <property type="entry name" value="SLC26A/SulP_dom"/>
</dbReference>
<dbReference type="OrthoDB" id="288203at2759"/>
<comment type="subcellular location">
    <subcellularLocation>
        <location evidence="1">Membrane</location>
        <topology evidence="1">Multi-pass membrane protein</topology>
    </subcellularLocation>
</comment>
<dbReference type="Proteomes" id="UP000186922">
    <property type="component" value="Unassembled WGS sequence"/>
</dbReference>
<dbReference type="GO" id="GO:0016020">
    <property type="term" value="C:membrane"/>
    <property type="evidence" value="ECO:0007669"/>
    <property type="project" value="UniProtKB-SubCell"/>
</dbReference>
<evidence type="ECO:0000256" key="4">
    <source>
        <dbReference type="ARBA" id="ARBA00023136"/>
    </source>
</evidence>
<feature type="transmembrane region" description="Helical" evidence="5">
    <location>
        <begin position="161"/>
        <end position="178"/>
    </location>
</feature>
<keyword evidence="4 5" id="KW-0472">Membrane</keyword>
<dbReference type="PANTHER" id="PTHR11814">
    <property type="entry name" value="SULFATE TRANSPORTER"/>
    <property type="match status" value="1"/>
</dbReference>
<name>A0A1D1USW1_RAMVA</name>
<reference evidence="7 8" key="1">
    <citation type="journal article" date="2016" name="Nat. Commun.">
        <title>Extremotolerant tardigrade genome and improved radiotolerance of human cultured cells by tardigrade-unique protein.</title>
        <authorList>
            <person name="Hashimoto T."/>
            <person name="Horikawa D.D."/>
            <person name="Saito Y."/>
            <person name="Kuwahara H."/>
            <person name="Kozuka-Hata H."/>
            <person name="Shin-I T."/>
            <person name="Minakuchi Y."/>
            <person name="Ohishi K."/>
            <person name="Motoyama A."/>
            <person name="Aizu T."/>
            <person name="Enomoto A."/>
            <person name="Kondo K."/>
            <person name="Tanaka S."/>
            <person name="Hara Y."/>
            <person name="Koshikawa S."/>
            <person name="Sagara H."/>
            <person name="Miura T."/>
            <person name="Yokobori S."/>
            <person name="Miyagawa K."/>
            <person name="Suzuki Y."/>
            <person name="Kubo T."/>
            <person name="Oyama M."/>
            <person name="Kohara Y."/>
            <person name="Fujiyama A."/>
            <person name="Arakawa K."/>
            <person name="Katayama T."/>
            <person name="Toyoda A."/>
            <person name="Kunieda T."/>
        </authorList>
    </citation>
    <scope>NUCLEOTIDE SEQUENCE [LARGE SCALE GENOMIC DNA]</scope>
    <source>
        <strain evidence="7 8">YOKOZUNA-1</strain>
    </source>
</reference>
<keyword evidence="2 5" id="KW-0812">Transmembrane</keyword>
<dbReference type="PROSITE" id="PS50801">
    <property type="entry name" value="STAS"/>
    <property type="match status" value="1"/>
</dbReference>
<proteinExistence type="predicted"/>
<keyword evidence="8" id="KW-1185">Reference proteome</keyword>
<feature type="transmembrane region" description="Helical" evidence="5">
    <location>
        <begin position="118"/>
        <end position="141"/>
    </location>
</feature>
<dbReference type="InterPro" id="IPR002645">
    <property type="entry name" value="STAS_dom"/>
</dbReference>
<evidence type="ECO:0000259" key="6">
    <source>
        <dbReference type="PROSITE" id="PS50801"/>
    </source>
</evidence>
<feature type="transmembrane region" description="Helical" evidence="5">
    <location>
        <begin position="306"/>
        <end position="323"/>
    </location>
</feature>
<dbReference type="Pfam" id="PF01740">
    <property type="entry name" value="STAS"/>
    <property type="match status" value="1"/>
</dbReference>
<dbReference type="Pfam" id="PF00916">
    <property type="entry name" value="Sulfate_transp"/>
    <property type="match status" value="1"/>
</dbReference>
<sequence>MTSGIVQTVGTELFIRRNASGYHASNYTDTVMDLKDIPLDIRIQVAVAVTLAVGIWQALMGILRIGYLAVFLSDHLVKGFTCAAAFHVFTSQVSLVFGMKNLKQRNGPLKLVYFYYDFFAQIMTVHVPTLIISCVCIVLLYLTRVMINQNSRVMKIIKIPFPMELIVIIFATLISYYMDLEGAWGVSIVKNIPTGLPAPHVPYYAIIPDILGRTFALSVVASSVLISLAKIFATKHRYKVSANQELIANGAGNIFGSFFLCIPTTGALARSAVQEAVGGATQLVSLVSAVIILVVLLALGKFLNPLPRACLGAIIMVALINMLKGVLEVKKLWKVSLIDASIFMVTLLATLLLDVDYGLAIGVLYSLLTFAFRMQYGKVSVLGKVRGTEDEVRPVEDPTVDEFAGARVFRLYGPLYSGNAEAFISKIRRAMTPVPGAARVASSYLTPVPEAEIPVEPASNGSVESNAGFEPDLEANAHTGVTRRPSTADQRRNVSTVVDGDGIHAEATSLKPLSVIVIDCSTINFVDVVGAENLQSLGRECKKKEIKLALVNCSEPVYNTLVLSGILSFVPRDNFYKSVTEAVEHLLPSDHDRL</sequence>
<dbReference type="Gene3D" id="3.30.750.24">
    <property type="entry name" value="STAS domain"/>
    <property type="match status" value="1"/>
</dbReference>
<dbReference type="AlphaFoldDB" id="A0A1D1USW1"/>
<gene>
    <name evidence="7" type="primary">RvY_04814-1</name>
    <name evidence="7" type="synonym">RvY_04814.1</name>
    <name evidence="7" type="ORF">RvY_04814</name>
</gene>
<dbReference type="InterPro" id="IPR001902">
    <property type="entry name" value="SLC26A/SulP_fam"/>
</dbReference>
<feature type="transmembrane region" description="Helical" evidence="5">
    <location>
        <begin position="210"/>
        <end position="233"/>
    </location>
</feature>
<dbReference type="InterPro" id="IPR036513">
    <property type="entry name" value="STAS_dom_sf"/>
</dbReference>
<evidence type="ECO:0000256" key="5">
    <source>
        <dbReference type="SAM" id="Phobius"/>
    </source>
</evidence>
<evidence type="ECO:0000313" key="8">
    <source>
        <dbReference type="Proteomes" id="UP000186922"/>
    </source>
</evidence>
<dbReference type="GO" id="GO:0055085">
    <property type="term" value="P:transmembrane transport"/>
    <property type="evidence" value="ECO:0007669"/>
    <property type="project" value="InterPro"/>
</dbReference>
<feature type="transmembrane region" description="Helical" evidence="5">
    <location>
        <begin position="75"/>
        <end position="98"/>
    </location>
</feature>
<accession>A0A1D1USW1</accession>
<evidence type="ECO:0000256" key="1">
    <source>
        <dbReference type="ARBA" id="ARBA00004141"/>
    </source>
</evidence>
<feature type="transmembrane region" description="Helical" evidence="5">
    <location>
        <begin position="280"/>
        <end position="300"/>
    </location>
</feature>
<feature type="domain" description="STAS" evidence="6">
    <location>
        <begin position="396"/>
        <end position="586"/>
    </location>
</feature>
<comment type="caution">
    <text evidence="7">The sequence shown here is derived from an EMBL/GenBank/DDBJ whole genome shotgun (WGS) entry which is preliminary data.</text>
</comment>
<organism evidence="7 8">
    <name type="scientific">Ramazzottius varieornatus</name>
    <name type="common">Water bear</name>
    <name type="synonym">Tardigrade</name>
    <dbReference type="NCBI Taxonomy" id="947166"/>
    <lineage>
        <taxon>Eukaryota</taxon>
        <taxon>Metazoa</taxon>
        <taxon>Ecdysozoa</taxon>
        <taxon>Tardigrada</taxon>
        <taxon>Eutardigrada</taxon>
        <taxon>Parachela</taxon>
        <taxon>Hypsibioidea</taxon>
        <taxon>Ramazzottiidae</taxon>
        <taxon>Ramazzottius</taxon>
    </lineage>
</organism>
<dbReference type="STRING" id="947166.A0A1D1USW1"/>
<evidence type="ECO:0000256" key="2">
    <source>
        <dbReference type="ARBA" id="ARBA00022692"/>
    </source>
</evidence>
<evidence type="ECO:0000313" key="7">
    <source>
        <dbReference type="EMBL" id="GAU92774.1"/>
    </source>
</evidence>
<dbReference type="SUPFAM" id="SSF52091">
    <property type="entry name" value="SpoIIaa-like"/>
    <property type="match status" value="1"/>
</dbReference>
<keyword evidence="3 5" id="KW-1133">Transmembrane helix</keyword>
<feature type="transmembrane region" description="Helical" evidence="5">
    <location>
        <begin position="41"/>
        <end position="63"/>
    </location>
</feature>
<dbReference type="CDD" id="cd07042">
    <property type="entry name" value="STAS_SulP_like_sulfate_transporter"/>
    <property type="match status" value="1"/>
</dbReference>
<evidence type="ECO:0000256" key="3">
    <source>
        <dbReference type="ARBA" id="ARBA00022989"/>
    </source>
</evidence>
<protein>
    <recommendedName>
        <fullName evidence="6">STAS domain-containing protein</fullName>
    </recommendedName>
</protein>